<dbReference type="InterPro" id="IPR020845">
    <property type="entry name" value="AMP-binding_CS"/>
</dbReference>
<comment type="similarity">
    <text evidence="1">Belongs to the ATP-dependent AMP-binding enzyme family.</text>
</comment>
<dbReference type="Gene3D" id="3.30.300.30">
    <property type="match status" value="1"/>
</dbReference>
<dbReference type="EMBL" id="LMWP01000002">
    <property type="protein sequence ID" value="KUN32600.1"/>
    <property type="molecule type" value="Genomic_DNA"/>
</dbReference>
<evidence type="ECO:0000256" key="2">
    <source>
        <dbReference type="SAM" id="MobiDB-lite"/>
    </source>
</evidence>
<dbReference type="CDD" id="cd05941">
    <property type="entry name" value="MCS"/>
    <property type="match status" value="1"/>
</dbReference>
<evidence type="ECO:0000256" key="1">
    <source>
        <dbReference type="ARBA" id="ARBA00006432"/>
    </source>
</evidence>
<comment type="caution">
    <text evidence="5">The sequence shown here is derived from an EMBL/GenBank/DDBJ whole genome shotgun (WGS) entry which is preliminary data.</text>
</comment>
<dbReference type="InterPro" id="IPR042099">
    <property type="entry name" value="ANL_N_sf"/>
</dbReference>
<evidence type="ECO:0000259" key="3">
    <source>
        <dbReference type="Pfam" id="PF00501"/>
    </source>
</evidence>
<gene>
    <name evidence="5" type="ORF">AQJ11_03495</name>
</gene>
<accession>A0A101QME5</accession>
<feature type="compositionally biased region" description="Basic and acidic residues" evidence="2">
    <location>
        <begin position="12"/>
        <end position="24"/>
    </location>
</feature>
<organism evidence="5 6">
    <name type="scientific">Streptomyces corchorusii</name>
    <name type="common">Streptomyces chibaensis</name>
    <dbReference type="NCBI Taxonomy" id="1903"/>
    <lineage>
        <taxon>Bacteria</taxon>
        <taxon>Bacillati</taxon>
        <taxon>Actinomycetota</taxon>
        <taxon>Actinomycetes</taxon>
        <taxon>Kitasatosporales</taxon>
        <taxon>Streptomycetaceae</taxon>
        <taxon>Streptomyces</taxon>
    </lineage>
</organism>
<protein>
    <submittedName>
        <fullName evidence="5">Acyl-CoA synthetase</fullName>
    </submittedName>
</protein>
<reference evidence="5 6" key="1">
    <citation type="submission" date="2015-10" db="EMBL/GenBank/DDBJ databases">
        <title>Draft genome sequence of Streptomyces corchorusii DSM 40340, type strain for the species Streptomyces corchorusii.</title>
        <authorList>
            <person name="Ruckert C."/>
            <person name="Winkler A."/>
            <person name="Kalinowski J."/>
            <person name="Kampfer P."/>
            <person name="Glaeser S."/>
        </authorList>
    </citation>
    <scope>NUCLEOTIDE SEQUENCE [LARGE SCALE GENOMIC DNA]</scope>
    <source>
        <strain evidence="5 6">DSM 40340</strain>
    </source>
</reference>
<dbReference type="PROSITE" id="PS00455">
    <property type="entry name" value="AMP_BINDING"/>
    <property type="match status" value="1"/>
</dbReference>
<dbReference type="InterPro" id="IPR025110">
    <property type="entry name" value="AMP-bd_C"/>
</dbReference>
<dbReference type="AlphaFoldDB" id="A0A101QME5"/>
<dbReference type="GO" id="GO:0031956">
    <property type="term" value="F:medium-chain fatty acid-CoA ligase activity"/>
    <property type="evidence" value="ECO:0007669"/>
    <property type="project" value="TreeGrafter"/>
</dbReference>
<evidence type="ECO:0000313" key="5">
    <source>
        <dbReference type="EMBL" id="KUN32600.1"/>
    </source>
</evidence>
<sequence length="494" mass="51439">MSSLFPALTDGPGERSETGVPPDEVRGRVALRFGPRTLTYGGLAGAAGALAARIEGTGRVAVWATAELETAVAVTGALLAGVAAVPLNPKSGEKELAHILSDSAPSLVLAAPGTELPSVFGGLARIDVDVSATGAVPPERASDGDPALVVYTSGTTGPPKGAVLPRRALATTLDALADAWEWTGDDVLVHGLPLFHVHGLVLGVLGPLRRGGSVRHLGRFSPQGVARELKAGATMVFGVPTMYHRIAEALPGDPELAEALAGARLLVSGSAALPVHDHERIAAATGRRVIERYGMTETLMNTSVRADGQARAGTVGVPLPGVELRLVEEDGTEITAYDGESVGEIQVRGPNLFTEYLNRPDATAAAFTADGWFRTGDMAVRESDGYVRIVGRKATDLIKSGGYKIGAGEIENALLEHPGVREAAVTGEPDADLGERVVAWIVPADAASPPGAEELADHVARRLAPHKRPRVVRYLQALPRNDMGKIMKRALADA</sequence>
<feature type="domain" description="AMP-dependent synthetase/ligase" evidence="3">
    <location>
        <begin position="27"/>
        <end position="357"/>
    </location>
</feature>
<dbReference type="SUPFAM" id="SSF56801">
    <property type="entry name" value="Acetyl-CoA synthetase-like"/>
    <property type="match status" value="1"/>
</dbReference>
<dbReference type="PANTHER" id="PTHR43201">
    <property type="entry name" value="ACYL-COA SYNTHETASE"/>
    <property type="match status" value="1"/>
</dbReference>
<dbReference type="InterPro" id="IPR000873">
    <property type="entry name" value="AMP-dep_synth/lig_dom"/>
</dbReference>
<evidence type="ECO:0000259" key="4">
    <source>
        <dbReference type="Pfam" id="PF13193"/>
    </source>
</evidence>
<name>A0A101QME5_STRCK</name>
<dbReference type="Pfam" id="PF00501">
    <property type="entry name" value="AMP-binding"/>
    <property type="match status" value="1"/>
</dbReference>
<proteinExistence type="inferred from homology"/>
<dbReference type="InterPro" id="IPR045851">
    <property type="entry name" value="AMP-bd_C_sf"/>
</dbReference>
<feature type="region of interest" description="Disordered" evidence="2">
    <location>
        <begin position="1"/>
        <end position="24"/>
    </location>
</feature>
<dbReference type="PANTHER" id="PTHR43201:SF8">
    <property type="entry name" value="ACYL-COA SYNTHETASE FAMILY MEMBER 3"/>
    <property type="match status" value="1"/>
</dbReference>
<evidence type="ECO:0000313" key="6">
    <source>
        <dbReference type="Proteomes" id="UP000053398"/>
    </source>
</evidence>
<feature type="domain" description="AMP-binding enzyme C-terminal" evidence="4">
    <location>
        <begin position="409"/>
        <end position="485"/>
    </location>
</feature>
<dbReference type="RefSeq" id="WP_059261802.1">
    <property type="nucleotide sequence ID" value="NZ_KQ948351.1"/>
</dbReference>
<dbReference type="NCBIfam" id="NF005858">
    <property type="entry name" value="PRK07787.1"/>
    <property type="match status" value="1"/>
</dbReference>
<dbReference type="GO" id="GO:0006631">
    <property type="term" value="P:fatty acid metabolic process"/>
    <property type="evidence" value="ECO:0007669"/>
    <property type="project" value="TreeGrafter"/>
</dbReference>
<dbReference type="Proteomes" id="UP000053398">
    <property type="component" value="Unassembled WGS sequence"/>
</dbReference>
<dbReference type="Pfam" id="PF13193">
    <property type="entry name" value="AMP-binding_C"/>
    <property type="match status" value="1"/>
</dbReference>
<keyword evidence="6" id="KW-1185">Reference proteome</keyword>
<dbReference type="Gene3D" id="3.40.50.12780">
    <property type="entry name" value="N-terminal domain of ligase-like"/>
    <property type="match status" value="1"/>
</dbReference>